<dbReference type="Pfam" id="PF14462">
    <property type="entry name" value="Prok-E2_E"/>
    <property type="match status" value="1"/>
</dbReference>
<evidence type="ECO:0008006" key="3">
    <source>
        <dbReference type="Google" id="ProtNLM"/>
    </source>
</evidence>
<gene>
    <name evidence="1" type="ORF">G7B40_039665</name>
</gene>
<name>A0AAP5IFE0_9CYAN</name>
<dbReference type="EMBL" id="JAALHA020000037">
    <property type="protein sequence ID" value="MDR9900610.1"/>
    <property type="molecule type" value="Genomic_DNA"/>
</dbReference>
<dbReference type="Proteomes" id="UP000667802">
    <property type="component" value="Unassembled WGS sequence"/>
</dbReference>
<keyword evidence="2" id="KW-1185">Reference proteome</keyword>
<sequence>MDLRRQFNLLPVDEEFLNQYRLSWETIVDGSQWVLIHDFPTHNGYNHSKTTIAIRLESGYPQAQLDMVYAYPPLARKDGEQIPQTNATQQLDGKDWQRWSRHRTGANPWRPGEDSLETHIYLIEDWFVREFEKCPSLLVT</sequence>
<evidence type="ECO:0000313" key="2">
    <source>
        <dbReference type="Proteomes" id="UP000667802"/>
    </source>
</evidence>
<dbReference type="RefSeq" id="WP_208341720.1">
    <property type="nucleotide sequence ID" value="NZ_CAWQFN010000023.1"/>
</dbReference>
<dbReference type="AlphaFoldDB" id="A0AAP5IFE0"/>
<comment type="caution">
    <text evidence="1">The sequence shown here is derived from an EMBL/GenBank/DDBJ whole genome shotgun (WGS) entry which is preliminary data.</text>
</comment>
<protein>
    <recommendedName>
        <fullName evidence="3">E2 family protein E</fullName>
    </recommendedName>
</protein>
<accession>A0AAP5IFE0</accession>
<proteinExistence type="predicted"/>
<evidence type="ECO:0000313" key="1">
    <source>
        <dbReference type="EMBL" id="MDR9900610.1"/>
    </source>
</evidence>
<reference evidence="2" key="1">
    <citation type="journal article" date="2021" name="Science">
        <title>Hunting the eagle killer: A cyanobacterial neurotoxin causes vacuolar myelinopathy.</title>
        <authorList>
            <person name="Breinlinger S."/>
            <person name="Phillips T.J."/>
            <person name="Haram B.N."/>
            <person name="Mares J."/>
            <person name="Martinez Yerena J.A."/>
            <person name="Hrouzek P."/>
            <person name="Sobotka R."/>
            <person name="Henderson W.M."/>
            <person name="Schmieder P."/>
            <person name="Williams S.M."/>
            <person name="Lauderdale J.D."/>
            <person name="Wilde H.D."/>
            <person name="Gerrin W."/>
            <person name="Kust A."/>
            <person name="Washington J.W."/>
            <person name="Wagner C."/>
            <person name="Geier B."/>
            <person name="Liebeke M."/>
            <person name="Enke H."/>
            <person name="Niedermeyer T.H.J."/>
            <person name="Wilde S.B."/>
        </authorList>
    </citation>
    <scope>NUCLEOTIDE SEQUENCE [LARGE SCALE GENOMIC DNA]</scope>
    <source>
        <strain evidence="2">Thurmond2011</strain>
    </source>
</reference>
<dbReference type="InterPro" id="IPR025701">
    <property type="entry name" value="UBQ-conjugat_E2_E"/>
</dbReference>
<organism evidence="1 2">
    <name type="scientific">Aetokthonos hydrillicola Thurmond2011</name>
    <dbReference type="NCBI Taxonomy" id="2712845"/>
    <lineage>
        <taxon>Bacteria</taxon>
        <taxon>Bacillati</taxon>
        <taxon>Cyanobacteriota</taxon>
        <taxon>Cyanophyceae</taxon>
        <taxon>Nostocales</taxon>
        <taxon>Hapalosiphonaceae</taxon>
        <taxon>Aetokthonos</taxon>
    </lineage>
</organism>